<reference evidence="2" key="1">
    <citation type="submission" date="2022-07" db="EMBL/GenBank/DDBJ databases">
        <authorList>
            <person name="Macas J."/>
            <person name="Novak P."/>
            <person name="Neumann P."/>
        </authorList>
    </citation>
    <scope>NUCLEOTIDE SEQUENCE</scope>
</reference>
<evidence type="ECO:0000256" key="1">
    <source>
        <dbReference type="SAM" id="SignalP"/>
    </source>
</evidence>
<protein>
    <submittedName>
        <fullName evidence="2">Uncharacterized protein</fullName>
    </submittedName>
</protein>
<accession>A0AAV0EV38</accession>
<evidence type="ECO:0000313" key="3">
    <source>
        <dbReference type="Proteomes" id="UP001152523"/>
    </source>
</evidence>
<feature type="signal peptide" evidence="1">
    <location>
        <begin position="1"/>
        <end position="22"/>
    </location>
</feature>
<dbReference type="AlphaFoldDB" id="A0AAV0EV38"/>
<keyword evidence="1" id="KW-0732">Signal</keyword>
<gene>
    <name evidence="2" type="ORF">CEPIT_LOCUS27933</name>
</gene>
<keyword evidence="3" id="KW-1185">Reference proteome</keyword>
<organism evidence="2 3">
    <name type="scientific">Cuscuta epithymum</name>
    <dbReference type="NCBI Taxonomy" id="186058"/>
    <lineage>
        <taxon>Eukaryota</taxon>
        <taxon>Viridiplantae</taxon>
        <taxon>Streptophyta</taxon>
        <taxon>Embryophyta</taxon>
        <taxon>Tracheophyta</taxon>
        <taxon>Spermatophyta</taxon>
        <taxon>Magnoliopsida</taxon>
        <taxon>eudicotyledons</taxon>
        <taxon>Gunneridae</taxon>
        <taxon>Pentapetalae</taxon>
        <taxon>asterids</taxon>
        <taxon>lamiids</taxon>
        <taxon>Solanales</taxon>
        <taxon>Convolvulaceae</taxon>
        <taxon>Cuscuteae</taxon>
        <taxon>Cuscuta</taxon>
        <taxon>Cuscuta subgen. Cuscuta</taxon>
    </lineage>
</organism>
<name>A0AAV0EV38_9ASTE</name>
<proteinExistence type="predicted"/>
<comment type="caution">
    <text evidence="2">The sequence shown here is derived from an EMBL/GenBank/DDBJ whole genome shotgun (WGS) entry which is preliminary data.</text>
</comment>
<dbReference type="Proteomes" id="UP001152523">
    <property type="component" value="Unassembled WGS sequence"/>
</dbReference>
<sequence length="131" mass="14154">MGHFAKITFFILLVISLATVNGQNSQNNPCPPDAEVTSYPLKNAGTQICSNLKNQTDCQLGCQADNQLQNTYVSGWCMKTGDNPGQCLCQKNLNCTGLAATSHAPPVVDFTAPTHATLIVMVLVSFLRVFY</sequence>
<feature type="chain" id="PRO_5043460202" evidence="1">
    <location>
        <begin position="23"/>
        <end position="131"/>
    </location>
</feature>
<evidence type="ECO:0000313" key="2">
    <source>
        <dbReference type="EMBL" id="CAH9126951.1"/>
    </source>
</evidence>
<dbReference type="EMBL" id="CAMAPF010000945">
    <property type="protein sequence ID" value="CAH9126951.1"/>
    <property type="molecule type" value="Genomic_DNA"/>
</dbReference>